<geneLocation type="plasmid" evidence="2">
    <name>pjcm18538 dna</name>
</geneLocation>
<dbReference type="EMBL" id="AP022593">
    <property type="protein sequence ID" value="BBY50050.1"/>
    <property type="molecule type" value="Genomic_DNA"/>
</dbReference>
<evidence type="ECO:0000313" key="2">
    <source>
        <dbReference type="Proteomes" id="UP000467428"/>
    </source>
</evidence>
<dbReference type="AlphaFoldDB" id="A0A7I7S0S4"/>
<reference evidence="1 2" key="1">
    <citation type="journal article" date="2019" name="Emerg. Microbes Infect.">
        <title>Comprehensive subspecies identification of 175 nontuberculous mycobacteria species based on 7547 genomic profiles.</title>
        <authorList>
            <person name="Matsumoto Y."/>
            <person name="Kinjo T."/>
            <person name="Motooka D."/>
            <person name="Nabeya D."/>
            <person name="Jung N."/>
            <person name="Uechi K."/>
            <person name="Horii T."/>
            <person name="Iida T."/>
            <person name="Fujita J."/>
            <person name="Nakamura S."/>
        </authorList>
    </citation>
    <scope>NUCLEOTIDE SEQUENCE [LARGE SCALE GENOMIC DNA]</scope>
    <source>
        <strain evidence="1 2">JCM 18538</strain>
    </source>
</reference>
<organism evidence="1 2">
    <name type="scientific">Mycolicibacterium arabiense</name>
    <dbReference type="NCBI Taxonomy" id="1286181"/>
    <lineage>
        <taxon>Bacteria</taxon>
        <taxon>Bacillati</taxon>
        <taxon>Actinomycetota</taxon>
        <taxon>Actinomycetes</taxon>
        <taxon>Mycobacteriales</taxon>
        <taxon>Mycobacteriaceae</taxon>
        <taxon>Mycolicibacterium</taxon>
    </lineage>
</organism>
<accession>A0A7I7S0S4</accession>
<dbReference type="KEGG" id="marz:MARA_35180"/>
<name>A0A7I7S0S4_9MYCO</name>
<keyword evidence="2" id="KW-1185">Reference proteome</keyword>
<proteinExistence type="predicted"/>
<evidence type="ECO:0000313" key="1">
    <source>
        <dbReference type="EMBL" id="BBY50050.1"/>
    </source>
</evidence>
<sequence>MRNVIPDTLQPKEVNSLSTTTELAQLHELIGGLRRCVTSLASRYGDTPAMRRIVNDAERILNDIDRLDIDAEELDLVRGFSHHHHVGEKIGIPDTQYASDFWQDVDDEGLGGTR</sequence>
<gene>
    <name evidence="1" type="ORF">MARA_35180</name>
</gene>
<protein>
    <submittedName>
        <fullName evidence="1">Uncharacterized protein</fullName>
    </submittedName>
</protein>
<dbReference type="Proteomes" id="UP000467428">
    <property type="component" value="Chromosome"/>
</dbReference>